<keyword evidence="2" id="KW-1185">Reference proteome</keyword>
<dbReference type="RefSeq" id="XP_001873707.1">
    <property type="nucleotide sequence ID" value="XM_001873672.1"/>
</dbReference>
<reference evidence="1 2" key="1">
    <citation type="journal article" date="2008" name="Nature">
        <title>The genome of Laccaria bicolor provides insights into mycorrhizal symbiosis.</title>
        <authorList>
            <person name="Martin F."/>
            <person name="Aerts A."/>
            <person name="Ahren D."/>
            <person name="Brun A."/>
            <person name="Danchin E.G.J."/>
            <person name="Duchaussoy F."/>
            <person name="Gibon J."/>
            <person name="Kohler A."/>
            <person name="Lindquist E."/>
            <person name="Pereda V."/>
            <person name="Salamov A."/>
            <person name="Shapiro H.J."/>
            <person name="Wuyts J."/>
            <person name="Blaudez D."/>
            <person name="Buee M."/>
            <person name="Brokstein P."/>
            <person name="Canbaeck B."/>
            <person name="Cohen D."/>
            <person name="Courty P.E."/>
            <person name="Coutinho P.M."/>
            <person name="Delaruelle C."/>
            <person name="Detter J.C."/>
            <person name="Deveau A."/>
            <person name="DiFazio S."/>
            <person name="Duplessis S."/>
            <person name="Fraissinet-Tachet L."/>
            <person name="Lucic E."/>
            <person name="Frey-Klett P."/>
            <person name="Fourrey C."/>
            <person name="Feussner I."/>
            <person name="Gay G."/>
            <person name="Grimwood J."/>
            <person name="Hoegger P.J."/>
            <person name="Jain P."/>
            <person name="Kilaru S."/>
            <person name="Labbe J."/>
            <person name="Lin Y.C."/>
            <person name="Legue V."/>
            <person name="Le Tacon F."/>
            <person name="Marmeisse R."/>
            <person name="Melayah D."/>
            <person name="Montanini B."/>
            <person name="Muratet M."/>
            <person name="Nehls U."/>
            <person name="Niculita-Hirzel H."/>
            <person name="Oudot-Le Secq M.P."/>
            <person name="Peter M."/>
            <person name="Quesneville H."/>
            <person name="Rajashekar B."/>
            <person name="Reich M."/>
            <person name="Rouhier N."/>
            <person name="Schmutz J."/>
            <person name="Yin T."/>
            <person name="Chalot M."/>
            <person name="Henrissat B."/>
            <person name="Kuees U."/>
            <person name="Lucas S."/>
            <person name="Van de Peer Y."/>
            <person name="Podila G.K."/>
            <person name="Polle A."/>
            <person name="Pukkila P.J."/>
            <person name="Richardson P.M."/>
            <person name="Rouze P."/>
            <person name="Sanders I.R."/>
            <person name="Stajich J.E."/>
            <person name="Tunlid A."/>
            <person name="Tuskan G."/>
            <person name="Grigoriev I.V."/>
        </authorList>
    </citation>
    <scope>NUCLEOTIDE SEQUENCE [LARGE SCALE GENOMIC DNA]</scope>
    <source>
        <strain evidence="2">S238N-H82 / ATCC MYA-4686</strain>
    </source>
</reference>
<evidence type="ECO:0000313" key="1">
    <source>
        <dbReference type="EMBL" id="EDR15499.1"/>
    </source>
</evidence>
<dbReference type="GeneID" id="6068973"/>
<dbReference type="HOGENOM" id="CLU_2542944_0_0_1"/>
<dbReference type="AlphaFoldDB" id="B0CPZ4"/>
<organism evidence="2">
    <name type="scientific">Laccaria bicolor (strain S238N-H82 / ATCC MYA-4686)</name>
    <name type="common">Bicoloured deceiver</name>
    <name type="synonym">Laccaria laccata var. bicolor</name>
    <dbReference type="NCBI Taxonomy" id="486041"/>
    <lineage>
        <taxon>Eukaryota</taxon>
        <taxon>Fungi</taxon>
        <taxon>Dikarya</taxon>
        <taxon>Basidiomycota</taxon>
        <taxon>Agaricomycotina</taxon>
        <taxon>Agaricomycetes</taxon>
        <taxon>Agaricomycetidae</taxon>
        <taxon>Agaricales</taxon>
        <taxon>Agaricineae</taxon>
        <taxon>Hydnangiaceae</taxon>
        <taxon>Laccaria</taxon>
    </lineage>
</organism>
<dbReference type="KEGG" id="lbc:LACBIDRAFT_301943"/>
<dbReference type="EMBL" id="DS547091">
    <property type="protein sequence ID" value="EDR15499.1"/>
    <property type="molecule type" value="Genomic_DNA"/>
</dbReference>
<dbReference type="InParanoid" id="B0CPZ4"/>
<protein>
    <submittedName>
        <fullName evidence="1">Predicted protein</fullName>
    </submittedName>
</protein>
<name>B0CPZ4_LACBS</name>
<gene>
    <name evidence="1" type="ORF">LACBIDRAFT_301943</name>
</gene>
<sequence>MSPTYATWQTCVYVPHILKPKRHYIDFTVSNNITTWHPKLIKNTRIFSPIGGPLLNRPSDDSRVCAFSCAVKSTIPDPARKKQ</sequence>
<accession>B0CPZ4</accession>
<evidence type="ECO:0000313" key="2">
    <source>
        <dbReference type="Proteomes" id="UP000001194"/>
    </source>
</evidence>
<dbReference type="Proteomes" id="UP000001194">
    <property type="component" value="Unassembled WGS sequence"/>
</dbReference>
<proteinExistence type="predicted"/>